<reference evidence="2 3" key="1">
    <citation type="submission" date="2022-05" db="EMBL/GenBank/DDBJ databases">
        <title>Chromosome-level reference genomes for two strains of Caenorhabditis briggsae: an improved platform for comparative genomics.</title>
        <authorList>
            <person name="Stevens L."/>
            <person name="Andersen E.C."/>
        </authorList>
    </citation>
    <scope>NUCLEOTIDE SEQUENCE [LARGE SCALE GENOMIC DNA]</scope>
    <source>
        <strain evidence="2">QX1410_ONT</strain>
        <tissue evidence="2">Whole-organism</tissue>
    </source>
</reference>
<dbReference type="AlphaFoldDB" id="A0AAE9A6F2"/>
<dbReference type="Proteomes" id="UP000827892">
    <property type="component" value="Chromosome IV"/>
</dbReference>
<organism evidence="2 3">
    <name type="scientific">Caenorhabditis briggsae</name>
    <dbReference type="NCBI Taxonomy" id="6238"/>
    <lineage>
        <taxon>Eukaryota</taxon>
        <taxon>Metazoa</taxon>
        <taxon>Ecdysozoa</taxon>
        <taxon>Nematoda</taxon>
        <taxon>Chromadorea</taxon>
        <taxon>Rhabditida</taxon>
        <taxon>Rhabditina</taxon>
        <taxon>Rhabditomorpha</taxon>
        <taxon>Rhabditoidea</taxon>
        <taxon>Rhabditidae</taxon>
        <taxon>Peloderinae</taxon>
        <taxon>Caenorhabditis</taxon>
    </lineage>
</organism>
<feature type="compositionally biased region" description="Low complexity" evidence="1">
    <location>
        <begin position="105"/>
        <end position="120"/>
    </location>
</feature>
<evidence type="ECO:0000313" key="2">
    <source>
        <dbReference type="EMBL" id="ULT93272.1"/>
    </source>
</evidence>
<sequence length="351" mass="40900">MDGVKALINCDNHRSFYMIVQQGRATKLDPMDEKNRLIKTGKLHKIVQRLQNTQDPTNLNNPVPLNVPEQEELKVSKEEEQEQENNQNLENPNSRKRRAENQEDPSTPSTSAAGPSGTSPPAGPKDFKTLITKLENKIHVPDELNIAELVTNYKSWAKRNNLLDLVHFASKVFGFRLRPTYEDKLEQNLKQQRPISRFDKQIYLRIYNFLNDPELCDKDRLRLNEFSNKEIRKFRAEAINIQNIAFNKFKARQEEINGITLEEVKRRLRKEVNLEGIDCLGFVQEAKVSTVGRCTASEFANAICGVVKHFEWHVLEKKIRDSKPLSDHRKFVISRMHNWMNEFTDDEKDKF</sequence>
<evidence type="ECO:0000256" key="1">
    <source>
        <dbReference type="SAM" id="MobiDB-lite"/>
    </source>
</evidence>
<name>A0AAE9A6F2_CAEBR</name>
<proteinExistence type="predicted"/>
<dbReference type="EMBL" id="CP090894">
    <property type="protein sequence ID" value="ULT93272.1"/>
    <property type="molecule type" value="Genomic_DNA"/>
</dbReference>
<evidence type="ECO:0000313" key="3">
    <source>
        <dbReference type="Proteomes" id="UP000827892"/>
    </source>
</evidence>
<accession>A0AAE9A6F2</accession>
<feature type="region of interest" description="Disordered" evidence="1">
    <location>
        <begin position="72"/>
        <end position="127"/>
    </location>
</feature>
<gene>
    <name evidence="2" type="ORF">L3Y34_003035</name>
</gene>
<protein>
    <submittedName>
        <fullName evidence="2">Uncharacterized protein</fullName>
    </submittedName>
</protein>